<evidence type="ECO:0000259" key="2">
    <source>
        <dbReference type="Pfam" id="PF22795"/>
    </source>
</evidence>
<reference evidence="3 4" key="1">
    <citation type="submission" date="2022-12" db="EMBL/GenBank/DDBJ databases">
        <title>Chromosome-level genome of Tegillarca granosa.</title>
        <authorList>
            <person name="Kim J."/>
        </authorList>
    </citation>
    <scope>NUCLEOTIDE SEQUENCE [LARGE SCALE GENOMIC DNA]</scope>
    <source>
        <strain evidence="3">Teg-2019</strain>
        <tissue evidence="3">Adductor muscle</tissue>
    </source>
</reference>
<evidence type="ECO:0000313" key="3">
    <source>
        <dbReference type="EMBL" id="KAJ8321947.1"/>
    </source>
</evidence>
<proteinExistence type="predicted"/>
<gene>
    <name evidence="3" type="ORF">KUTeg_000418</name>
</gene>
<keyword evidence="4" id="KW-1185">Reference proteome</keyword>
<dbReference type="Pfam" id="PF22795">
    <property type="entry name" value="DUF4796_N"/>
    <property type="match status" value="1"/>
</dbReference>
<evidence type="ECO:0000259" key="1">
    <source>
        <dbReference type="Pfam" id="PF16044"/>
    </source>
</evidence>
<sequence>MEEPPAVKCFQHCDRQTNILCFMLPHVCPLCGEDTLNTESRIPPYQIPSPFVNARQHACSVVIRPTTGTFLRDYENNSNLHVGVTNSRGDVYDFDEEGIHVNNALWENCIAIPIIQTTNTVCQNWDTDLVLMSQNVSWSKKRYNEVNYNCFDFVISFLRHVLPKWKIHENKTRFCEEFILPHTAKVAKYIGIYRNVQKHGYVCQNVS</sequence>
<dbReference type="Proteomes" id="UP001217089">
    <property type="component" value="Unassembled WGS sequence"/>
</dbReference>
<feature type="domain" description="MKRN2 opposite strand protein-like N-terminal" evidence="2">
    <location>
        <begin position="9"/>
        <end position="34"/>
    </location>
</feature>
<dbReference type="Pfam" id="PF16044">
    <property type="entry name" value="DUF4796_C"/>
    <property type="match status" value="1"/>
</dbReference>
<dbReference type="PANTHER" id="PTHR33963:SF2">
    <property type="entry name" value="MKRN2 OPPOSITE STRAND PROTEIN"/>
    <property type="match status" value="1"/>
</dbReference>
<organism evidence="3 4">
    <name type="scientific">Tegillarca granosa</name>
    <name type="common">Malaysian cockle</name>
    <name type="synonym">Anadara granosa</name>
    <dbReference type="NCBI Taxonomy" id="220873"/>
    <lineage>
        <taxon>Eukaryota</taxon>
        <taxon>Metazoa</taxon>
        <taxon>Spiralia</taxon>
        <taxon>Lophotrochozoa</taxon>
        <taxon>Mollusca</taxon>
        <taxon>Bivalvia</taxon>
        <taxon>Autobranchia</taxon>
        <taxon>Pteriomorphia</taxon>
        <taxon>Arcoida</taxon>
        <taxon>Arcoidea</taxon>
        <taxon>Arcidae</taxon>
        <taxon>Tegillarca</taxon>
    </lineage>
</organism>
<evidence type="ECO:0008006" key="5">
    <source>
        <dbReference type="Google" id="ProtNLM"/>
    </source>
</evidence>
<evidence type="ECO:0000313" key="4">
    <source>
        <dbReference type="Proteomes" id="UP001217089"/>
    </source>
</evidence>
<dbReference type="InterPro" id="IPR053921">
    <property type="entry name" value="MKRN2OS-like_C"/>
</dbReference>
<dbReference type="EMBL" id="JARBDR010000018">
    <property type="protein sequence ID" value="KAJ8321947.1"/>
    <property type="molecule type" value="Genomic_DNA"/>
</dbReference>
<comment type="caution">
    <text evidence="3">The sequence shown here is derived from an EMBL/GenBank/DDBJ whole genome shotgun (WGS) entry which is preliminary data.</text>
</comment>
<dbReference type="InterPro" id="IPR053922">
    <property type="entry name" value="MKRN2OS-like_N"/>
</dbReference>
<protein>
    <recommendedName>
        <fullName evidence="5">MKRN2 opposite strand protein</fullName>
    </recommendedName>
</protein>
<feature type="domain" description="MKRN2 opposite strand protein-like C-terminal" evidence="1">
    <location>
        <begin position="44"/>
        <end position="196"/>
    </location>
</feature>
<name>A0ABQ9FYJ5_TEGGR</name>
<dbReference type="PANTHER" id="PTHR33963">
    <property type="entry name" value="MKRN2 OPPOSITE STRAND PROTEIN"/>
    <property type="match status" value="1"/>
</dbReference>
<dbReference type="InterPro" id="IPR032016">
    <property type="entry name" value="MKRN2OS-like"/>
</dbReference>
<accession>A0ABQ9FYJ5</accession>